<evidence type="ECO:0000256" key="2">
    <source>
        <dbReference type="ARBA" id="ARBA00022801"/>
    </source>
</evidence>
<evidence type="ECO:0000256" key="3">
    <source>
        <dbReference type="ARBA" id="ARBA00022840"/>
    </source>
</evidence>
<evidence type="ECO:0000313" key="6">
    <source>
        <dbReference type="EMBL" id="HEH31488.1"/>
    </source>
</evidence>
<organism evidence="6">
    <name type="scientific">Ignisphaera aggregans</name>
    <dbReference type="NCBI Taxonomy" id="334771"/>
    <lineage>
        <taxon>Archaea</taxon>
        <taxon>Thermoproteota</taxon>
        <taxon>Thermoprotei</taxon>
        <taxon>Desulfurococcales</taxon>
        <taxon>Desulfurococcaceae</taxon>
        <taxon>Ignisphaera</taxon>
    </lineage>
</organism>
<dbReference type="SUPFAM" id="SSF52540">
    <property type="entry name" value="P-loop containing nucleoside triphosphate hydrolases"/>
    <property type="match status" value="1"/>
</dbReference>
<dbReference type="PROSITE" id="PS51192">
    <property type="entry name" value="HELICASE_ATP_BIND_1"/>
    <property type="match status" value="1"/>
</dbReference>
<dbReference type="InterPro" id="IPR027417">
    <property type="entry name" value="P-loop_NTPase"/>
</dbReference>
<dbReference type="Pfam" id="PF00271">
    <property type="entry name" value="Helicase_C"/>
    <property type="match status" value="1"/>
</dbReference>
<dbReference type="InterPro" id="IPR002464">
    <property type="entry name" value="DNA/RNA_helicase_DEAH_CS"/>
</dbReference>
<keyword evidence="6" id="KW-0347">Helicase</keyword>
<name>A0A7J2TCF7_9CREN</name>
<dbReference type="PROSITE" id="PS51194">
    <property type="entry name" value="HELICASE_CTER"/>
    <property type="match status" value="1"/>
</dbReference>
<sequence>MLGGGRTMTWIPSEDLVKIYHSIIVELEAPRVASTQTVNEGKWYTISDIRYFIFRDELKEFLRSKGLDKPDKVIDDLTDKGFLVELLEGWSKEGSTRLRTLHMDVLVRSSQITTRYGGAPYILSPKFALAKIRVPVKNDRTILPVLTVQGVGKRLWNAILMFFNDNKTLADIYAEIIKEYLSGSGLDAFQAQVLNDMLLSDEDVYAIVAPTGSGKTEIYLFYVLAHLLKWRVEKDERKAFLVYPRRTLTVDQSHRIIKLLSIANEKLSKSCNVKITFAIRDGFTPKSVEDVKDDDLFRGISCPRCNKGSLRYKKYKSMYVVVCNSCGFVYDFIRVTRDEVGWADLVATNPWAFEVRLIDSSREDVNVHTIANAGVIVFDEAHEYVGISGGILAQLIQVVRKVSDVDNKKFVFSSATIPNPHDFVSKISRSLKPKIYSFVEEMKNNIIGISGERLIILGYFTMNPRYSWNTYCQLWSVYTAFLNYAYELRKAQSHQAILFINNIRELRRVHSGYIETLRLKEPKDHLVADIDSLDPYAYWHYLPANSRESTYRCVTEGQLFEDLAQRVTEMHSEIPEENRSSVIDSLKRGKGIVVLSTTSLEVGVDYENVSFILNVGTDNPISMIQRIGRGGRDIATLRTVLGLFLIRAIPTEMLKTYDEAFMTSLASLAFQGCTLFVTYNNPQIIKRGLLIEAIAKLAKKGEKTHASGKSGGPISQNNIIELVESILRELS</sequence>
<dbReference type="GO" id="GO:0006289">
    <property type="term" value="P:nucleotide-excision repair"/>
    <property type="evidence" value="ECO:0007669"/>
    <property type="project" value="TreeGrafter"/>
</dbReference>
<evidence type="ECO:0000256" key="1">
    <source>
        <dbReference type="ARBA" id="ARBA00022741"/>
    </source>
</evidence>
<proteinExistence type="predicted"/>
<comment type="caution">
    <text evidence="6">The sequence shown here is derived from an EMBL/GenBank/DDBJ whole genome shotgun (WGS) entry which is preliminary data.</text>
</comment>
<feature type="domain" description="Helicase C-terminal" evidence="5">
    <location>
        <begin position="529"/>
        <end position="669"/>
    </location>
</feature>
<evidence type="ECO:0000259" key="4">
    <source>
        <dbReference type="PROSITE" id="PS51192"/>
    </source>
</evidence>
<dbReference type="PROSITE" id="PS00690">
    <property type="entry name" value="DEAH_ATP_HELICASE"/>
    <property type="match status" value="1"/>
</dbReference>
<dbReference type="SMART" id="SM00490">
    <property type="entry name" value="HELICc"/>
    <property type="match status" value="1"/>
</dbReference>
<keyword evidence="3" id="KW-0067">ATP-binding</keyword>
<dbReference type="GO" id="GO:0043138">
    <property type="term" value="F:3'-5' DNA helicase activity"/>
    <property type="evidence" value="ECO:0007669"/>
    <property type="project" value="TreeGrafter"/>
</dbReference>
<dbReference type="GO" id="GO:0016787">
    <property type="term" value="F:hydrolase activity"/>
    <property type="evidence" value="ECO:0007669"/>
    <property type="project" value="UniProtKB-KW"/>
</dbReference>
<gene>
    <name evidence="6" type="ORF">ENP99_05220</name>
</gene>
<dbReference type="Pfam" id="PF00270">
    <property type="entry name" value="DEAD"/>
    <property type="match status" value="1"/>
</dbReference>
<dbReference type="GO" id="GO:0036297">
    <property type="term" value="P:interstrand cross-link repair"/>
    <property type="evidence" value="ECO:0007669"/>
    <property type="project" value="TreeGrafter"/>
</dbReference>
<dbReference type="AlphaFoldDB" id="A0A7J2TCF7"/>
<dbReference type="SMART" id="SM00487">
    <property type="entry name" value="DEXDc"/>
    <property type="match status" value="1"/>
</dbReference>
<dbReference type="Gene3D" id="3.40.50.300">
    <property type="entry name" value="P-loop containing nucleotide triphosphate hydrolases"/>
    <property type="match status" value="2"/>
</dbReference>
<dbReference type="GO" id="GO:0005524">
    <property type="term" value="F:ATP binding"/>
    <property type="evidence" value="ECO:0007669"/>
    <property type="project" value="UniProtKB-KW"/>
</dbReference>
<protein>
    <submittedName>
        <fullName evidence="6">DEAD/DEAH box helicase</fullName>
    </submittedName>
</protein>
<dbReference type="GO" id="GO:0003676">
    <property type="term" value="F:nucleic acid binding"/>
    <property type="evidence" value="ECO:0007669"/>
    <property type="project" value="InterPro"/>
</dbReference>
<feature type="domain" description="Helicase ATP-binding" evidence="4">
    <location>
        <begin position="196"/>
        <end position="435"/>
    </location>
</feature>
<dbReference type="InterPro" id="IPR001650">
    <property type="entry name" value="Helicase_C-like"/>
</dbReference>
<dbReference type="EMBL" id="DSLL01000046">
    <property type="protein sequence ID" value="HEH31488.1"/>
    <property type="molecule type" value="Genomic_DNA"/>
</dbReference>
<dbReference type="PANTHER" id="PTHR47957">
    <property type="entry name" value="ATP-DEPENDENT HELICASE HRQ1"/>
    <property type="match status" value="1"/>
</dbReference>
<keyword evidence="2" id="KW-0378">Hydrolase</keyword>
<dbReference type="InterPro" id="IPR014001">
    <property type="entry name" value="Helicase_ATP-bd"/>
</dbReference>
<reference evidence="6" key="1">
    <citation type="journal article" date="2020" name="mSystems">
        <title>Genome- and Community-Level Interaction Insights into Carbon Utilization and Element Cycling Functions of Hydrothermarchaeota in Hydrothermal Sediment.</title>
        <authorList>
            <person name="Zhou Z."/>
            <person name="Liu Y."/>
            <person name="Xu W."/>
            <person name="Pan J."/>
            <person name="Luo Z.H."/>
            <person name="Li M."/>
        </authorList>
    </citation>
    <scope>NUCLEOTIDE SEQUENCE [LARGE SCALE GENOMIC DNA]</scope>
    <source>
        <strain evidence="6">SpSt-27</strain>
    </source>
</reference>
<dbReference type="PANTHER" id="PTHR47957:SF3">
    <property type="entry name" value="ATP-DEPENDENT HELICASE HRQ1"/>
    <property type="match status" value="1"/>
</dbReference>
<evidence type="ECO:0000259" key="5">
    <source>
        <dbReference type="PROSITE" id="PS51194"/>
    </source>
</evidence>
<accession>A0A7J2TCF7</accession>
<keyword evidence="1" id="KW-0547">Nucleotide-binding</keyword>
<dbReference type="InterPro" id="IPR011545">
    <property type="entry name" value="DEAD/DEAH_box_helicase_dom"/>
</dbReference>